<dbReference type="SUPFAM" id="SSF109604">
    <property type="entry name" value="HD-domain/PDEase-like"/>
    <property type="match status" value="1"/>
</dbReference>
<protein>
    <recommendedName>
        <fullName evidence="1">HD domain-containing protein</fullName>
    </recommendedName>
</protein>
<organism evidence="2">
    <name type="scientific">marine metagenome</name>
    <dbReference type="NCBI Taxonomy" id="408172"/>
    <lineage>
        <taxon>unclassified sequences</taxon>
        <taxon>metagenomes</taxon>
        <taxon>ecological metagenomes</taxon>
    </lineage>
</organism>
<dbReference type="PANTHER" id="PTHR38659:SF2">
    <property type="entry name" value="HDIG DOMAIN PROTEIN"/>
    <property type="match status" value="1"/>
</dbReference>
<reference evidence="2" key="1">
    <citation type="submission" date="2018-05" db="EMBL/GenBank/DDBJ databases">
        <authorList>
            <person name="Lanie J.A."/>
            <person name="Ng W.-L."/>
            <person name="Kazmierczak K.M."/>
            <person name="Andrzejewski T.M."/>
            <person name="Davidsen T.M."/>
            <person name="Wayne K.J."/>
            <person name="Tettelin H."/>
            <person name="Glass J.I."/>
            <person name="Rusch D."/>
            <person name="Podicherti R."/>
            <person name="Tsui H.-C.T."/>
            <person name="Winkler M.E."/>
        </authorList>
    </citation>
    <scope>NUCLEOTIDE SEQUENCE</scope>
</reference>
<accession>A0A381NG33</accession>
<dbReference type="InterPro" id="IPR006674">
    <property type="entry name" value="HD_domain"/>
</dbReference>
<dbReference type="Pfam" id="PF01966">
    <property type="entry name" value="HD"/>
    <property type="match status" value="1"/>
</dbReference>
<proteinExistence type="predicted"/>
<dbReference type="NCBIfam" id="TIGR00277">
    <property type="entry name" value="HDIG"/>
    <property type="match status" value="1"/>
</dbReference>
<sequence>MPGRQEAVALLEEWVENKGLRKHMYAVEAAVRYYAQLRGGDEDIWGLAGLLHDLDWEKHPEEHPLTAVAQLREEGYPEEVVHAILAHRADFTGVEPESELDKVLIACDELSGLVYATCLVRPNGIDDMKPKSVTKKLKDKTFAAGVSRDEVQKGVDLIGLERVEHIQNIINALRTVADQLQIRGEDLQS</sequence>
<evidence type="ECO:0000313" key="2">
    <source>
        <dbReference type="EMBL" id="SUZ53501.1"/>
    </source>
</evidence>
<dbReference type="EMBL" id="UINC01000333">
    <property type="protein sequence ID" value="SUZ53501.1"/>
    <property type="molecule type" value="Genomic_DNA"/>
</dbReference>
<evidence type="ECO:0000259" key="1">
    <source>
        <dbReference type="Pfam" id="PF01966"/>
    </source>
</evidence>
<dbReference type="Gene3D" id="1.10.3210.10">
    <property type="entry name" value="Hypothetical protein af1432"/>
    <property type="match status" value="1"/>
</dbReference>
<dbReference type="AlphaFoldDB" id="A0A381NG33"/>
<gene>
    <name evidence="2" type="ORF">METZ01_LOCUS6355</name>
</gene>
<feature type="domain" description="HD" evidence="1">
    <location>
        <begin position="22"/>
        <end position="111"/>
    </location>
</feature>
<name>A0A381NG33_9ZZZZ</name>
<dbReference type="PANTHER" id="PTHR38659">
    <property type="entry name" value="METAL-DEPENDENT PHOSPHOHYDROLASE"/>
    <property type="match status" value="1"/>
</dbReference>
<dbReference type="InterPro" id="IPR006675">
    <property type="entry name" value="HDIG_dom"/>
</dbReference>